<dbReference type="EMBL" id="JAPDFR010000001">
    <property type="protein sequence ID" value="KAK0390914.1"/>
    <property type="molecule type" value="Genomic_DNA"/>
</dbReference>
<reference evidence="2" key="1">
    <citation type="submission" date="2022-10" db="EMBL/GenBank/DDBJ databases">
        <title>Determination and structural analysis of whole genome sequence of Sarocladium strictum F4-1.</title>
        <authorList>
            <person name="Hu L."/>
            <person name="Jiang Y."/>
        </authorList>
    </citation>
    <scope>NUCLEOTIDE SEQUENCE</scope>
    <source>
        <strain evidence="2">F4-1</strain>
    </source>
</reference>
<feature type="compositionally biased region" description="Polar residues" evidence="1">
    <location>
        <begin position="635"/>
        <end position="652"/>
    </location>
</feature>
<feature type="region of interest" description="Disordered" evidence="1">
    <location>
        <begin position="366"/>
        <end position="429"/>
    </location>
</feature>
<dbReference type="Proteomes" id="UP001175261">
    <property type="component" value="Unassembled WGS sequence"/>
</dbReference>
<feature type="compositionally biased region" description="Acidic residues" evidence="1">
    <location>
        <begin position="80"/>
        <end position="99"/>
    </location>
</feature>
<keyword evidence="3" id="KW-1185">Reference proteome</keyword>
<gene>
    <name evidence="2" type="ORF">NLU13_0417</name>
</gene>
<feature type="compositionally biased region" description="Low complexity" evidence="1">
    <location>
        <begin position="62"/>
        <end position="71"/>
    </location>
</feature>
<sequence>MATRSRGRRGQASAPAAAPGASTRNARNGGEEGEEMVVEDTQDQLMQEAGETLARGPPPRRSAPFAPSEASIPTRPEGGSDLDGEVNETEAEGDYRDEETDETKLAVMADGLPDANRLSEELWTRLKNPKYESNQYRGILNLKRKQFRTIREEYEDASIAPFVNTRRLHLLDELTGGQGAAFTILRKMNLASALDIIDRMLRGEDTNRLEFFQSLGNGVYPFLLNGDPNNKFAPETVLDIYTHLFIEKLAADTTSRSSFAILAEVFCTSSQETDDFAELLSAGPYVSLGGKPVDGRNPENEDAMVYDRIREISPITKKKGRVNNLREKYDLEKFLQELREFVLQSWPTDPEVFYDAAELNLGGTPMSFDAHASQQLHGSAPARTHQDIHRLEQVSPTARRQTIDPAMEHTRYPSPDNGLAQSEASRAAAQSLAELGEHPLSSVAESEEDAFQTDSRALAALTKRPAPPTSGQQRVFKRQRINDAALPPSSMPPPSTAPPQYATQLSATPDFEAIKAKKRALSAAARAERGEQPTQQRKPWSAADCTTLLNCIFERHASWSQIQAEDSHRFEVPRNQQAYRDKARNMKVDYLITDAVLPPCFDLVALGSKEKARLIAMGKNPNRREGDLDDEGNPINLSYISPEQQQLAESLSQTQQEVPQQAPEPQMA</sequence>
<evidence type="ECO:0000313" key="3">
    <source>
        <dbReference type="Proteomes" id="UP001175261"/>
    </source>
</evidence>
<name>A0AA39GPT1_SARSR</name>
<protein>
    <recommendedName>
        <fullName evidence="4">Myb-like domain-containing protein</fullName>
    </recommendedName>
</protein>
<accession>A0AA39GPT1</accession>
<feature type="compositionally biased region" description="Low complexity" evidence="1">
    <location>
        <begin position="10"/>
        <end position="27"/>
    </location>
</feature>
<feature type="region of interest" description="Disordered" evidence="1">
    <location>
        <begin position="618"/>
        <end position="668"/>
    </location>
</feature>
<feature type="compositionally biased region" description="Low complexity" evidence="1">
    <location>
        <begin position="419"/>
        <end position="429"/>
    </location>
</feature>
<feature type="region of interest" description="Disordered" evidence="1">
    <location>
        <begin position="1"/>
        <end position="99"/>
    </location>
</feature>
<organism evidence="2 3">
    <name type="scientific">Sarocladium strictum</name>
    <name type="common">Black bundle disease fungus</name>
    <name type="synonym">Acremonium strictum</name>
    <dbReference type="NCBI Taxonomy" id="5046"/>
    <lineage>
        <taxon>Eukaryota</taxon>
        <taxon>Fungi</taxon>
        <taxon>Dikarya</taxon>
        <taxon>Ascomycota</taxon>
        <taxon>Pezizomycotina</taxon>
        <taxon>Sordariomycetes</taxon>
        <taxon>Hypocreomycetidae</taxon>
        <taxon>Hypocreales</taxon>
        <taxon>Sarocladiaceae</taxon>
        <taxon>Sarocladium</taxon>
    </lineage>
</organism>
<dbReference type="AlphaFoldDB" id="A0AA39GPT1"/>
<evidence type="ECO:0000256" key="1">
    <source>
        <dbReference type="SAM" id="MobiDB-lite"/>
    </source>
</evidence>
<comment type="caution">
    <text evidence="2">The sequence shown here is derived from an EMBL/GenBank/DDBJ whole genome shotgun (WGS) entry which is preliminary data.</text>
</comment>
<feature type="compositionally biased region" description="Acidic residues" evidence="1">
    <location>
        <begin position="31"/>
        <end position="42"/>
    </location>
</feature>
<proteinExistence type="predicted"/>
<evidence type="ECO:0008006" key="4">
    <source>
        <dbReference type="Google" id="ProtNLM"/>
    </source>
</evidence>
<evidence type="ECO:0000313" key="2">
    <source>
        <dbReference type="EMBL" id="KAK0390914.1"/>
    </source>
</evidence>
<feature type="compositionally biased region" description="Low complexity" evidence="1">
    <location>
        <begin position="653"/>
        <end position="668"/>
    </location>
</feature>